<keyword evidence="6" id="KW-0808">Transferase</keyword>
<keyword evidence="11" id="KW-0472">Membrane</keyword>
<evidence type="ECO:0000256" key="9">
    <source>
        <dbReference type="ARBA" id="ARBA00022989"/>
    </source>
</evidence>
<comment type="catalytic activity">
    <reaction evidence="13">
        <text>N(4)-{beta-D-GlcNAc-(1-&gt;2)-[beta-D-GlcNAc-(1-&gt;4)]-alpha-D-Man-(1-&gt;3)-[beta-D-GlcNAc-(1-&gt;2)-alpha-D-Man-(1-&gt;6)]-beta-D-Man-(1-&gt;4)-beta-D-GlcNAc-(1-&gt;4)-beta-D-GlcNAc}-L-asparaginyl-[protein] + UDP-N-acetyl-alpha-D-glucosamine = N(4)-{beta-D-GlcNAc-(1-&gt;2)-[beta-D-GlcNAc-(1-&gt;4)]-alpha-D-Man-(1-&gt;3)-[beta-D-GlcNAc-(1-&gt;2)-[beta-D-GlcNAc-(1-&gt;6)]-alpha-D-Man-(1-&gt;6)]-beta-D-Man-(1-&gt;4)-beta-D-GlcNAc-(1-&gt;4)-beta-D-GlcNAc}-L-asparaginyl-[protein] + UDP + H(+)</text>
        <dbReference type="Rhea" id="RHEA:16921"/>
        <dbReference type="Rhea" id="RHEA-COMP:14374"/>
        <dbReference type="Rhea" id="RHEA-COMP:14377"/>
        <dbReference type="ChEBI" id="CHEBI:15378"/>
        <dbReference type="ChEBI" id="CHEBI:57705"/>
        <dbReference type="ChEBI" id="CHEBI:58223"/>
        <dbReference type="ChEBI" id="CHEBI:139507"/>
        <dbReference type="ChEBI" id="CHEBI:139510"/>
        <dbReference type="EC" id="2.4.1.155"/>
    </reaction>
</comment>
<comment type="caution">
    <text evidence="16">The sequence shown here is derived from an EMBL/GenBank/DDBJ whole genome shotgun (WGS) entry which is preliminary data.</text>
</comment>
<keyword evidence="12" id="KW-0325">Glycoprotein</keyword>
<dbReference type="InterPro" id="IPR026116">
    <property type="entry name" value="GT18_cat"/>
</dbReference>
<feature type="non-terminal residue" evidence="16">
    <location>
        <position position="1"/>
    </location>
</feature>
<dbReference type="PANTHER" id="PTHR15075">
    <property type="entry name" value="ALPHA-MANNOSIDE BETA-1,6-N-ACETYLGLUCOSAMINYLTRANSFERASE"/>
    <property type="match status" value="1"/>
</dbReference>
<keyword evidence="9" id="KW-1133">Transmembrane helix</keyword>
<evidence type="ECO:0000256" key="1">
    <source>
        <dbReference type="ARBA" id="ARBA00004323"/>
    </source>
</evidence>
<evidence type="ECO:0000256" key="4">
    <source>
        <dbReference type="ARBA" id="ARBA00012671"/>
    </source>
</evidence>
<gene>
    <name evidence="16" type="ORF">PLOB_00027257</name>
</gene>
<sequence>KSFNESWNPKCHGVKHHVQPNSLCSVIEYLSEVSLLRISFSSSSSSSSSPPPPPPPSSSLGTLRSNDADDNKNSLLLPPPPPLLSSSSSSPPLPPPPPPSSSSSSSPPPPNLLLSSPPPPQPPSPSSSSIYLIKKVVEGWCPVLPWRRDFDPFKPPANHTEAVICTDVSGLLEKLKDDRYAWMRIRITETWPQWKEATEQLAVTLNVKNRMKKKILLYMGSIEDNFKFFTEAFTGGCLGELTQWSDLMSALYILGHDLIITSDYNDLRNIITQTDSDGCALRELADGLDLIFTDIPGAKKIMMVSGPHSSRYRCKMRILDSFGTDAEFNYPYYKESIPGGRSVWGDVNLLLPQFMTMFPHSPDNSFLGFAVPKKHRSKTREPKNRTNALIYGKLPHFWKGKSLYIEVIRNHVQEVHANIGSKNETVLRKFDVPDYVINHGIVNISTLMDLFQGSKVFVGLGDPLEGPAALEALANGCFFLNPKFDPPFDRVNHGFYAGKPMNRKITSQNPYAEVFVGEPFVQTVNINNMKEVEEALQKILNSSETPRLPYEFTVAGMLERLNAYLEHQDFCKPSVWPPIKELQITKGKDGQSCEFACLDKGLVCEPTFFATVNSQEMFKKAGIQCHTSPMVSCDSILAPSLNTSNNTCFLQGNSMLFSCRAARPGVIRVCPCRSYRKEQVALCESC</sequence>
<dbReference type="Pfam" id="PF15024">
    <property type="entry name" value="Glyco_transf_18"/>
    <property type="match status" value="1"/>
</dbReference>
<evidence type="ECO:0000313" key="17">
    <source>
        <dbReference type="Proteomes" id="UP001159405"/>
    </source>
</evidence>
<evidence type="ECO:0000256" key="3">
    <source>
        <dbReference type="ARBA" id="ARBA00007477"/>
    </source>
</evidence>
<keyword evidence="8" id="KW-0735">Signal-anchor</keyword>
<feature type="domain" description="Glycosyltransferase family 18 catalytic" evidence="15">
    <location>
        <begin position="128"/>
        <end position="672"/>
    </location>
</feature>
<evidence type="ECO:0000256" key="11">
    <source>
        <dbReference type="ARBA" id="ARBA00023136"/>
    </source>
</evidence>
<protein>
    <recommendedName>
        <fullName evidence="4">alpha-1,6-mannosyl-glycoprotein 6-beta-N-acetylglucosaminyltransferase</fullName>
        <ecNumber evidence="4">2.4.1.155</ecNumber>
    </recommendedName>
</protein>
<organism evidence="16 17">
    <name type="scientific">Porites lobata</name>
    <dbReference type="NCBI Taxonomy" id="104759"/>
    <lineage>
        <taxon>Eukaryota</taxon>
        <taxon>Metazoa</taxon>
        <taxon>Cnidaria</taxon>
        <taxon>Anthozoa</taxon>
        <taxon>Hexacorallia</taxon>
        <taxon>Scleractinia</taxon>
        <taxon>Fungiina</taxon>
        <taxon>Poritidae</taxon>
        <taxon>Porites</taxon>
    </lineage>
</organism>
<evidence type="ECO:0000256" key="5">
    <source>
        <dbReference type="ARBA" id="ARBA00022676"/>
    </source>
</evidence>
<dbReference type="PANTHER" id="PTHR15075:SF2">
    <property type="entry name" value="ALPHA-1,6-MANNOSYLGLYCOPROTEIN 6-BETA-N-ACETYLGLUCOSAMINYLTRANSFERASE"/>
    <property type="match status" value="1"/>
</dbReference>
<dbReference type="Proteomes" id="UP001159405">
    <property type="component" value="Unassembled WGS sequence"/>
</dbReference>
<evidence type="ECO:0000256" key="6">
    <source>
        <dbReference type="ARBA" id="ARBA00022679"/>
    </source>
</evidence>
<dbReference type="EMBL" id="CALNXK010000033">
    <property type="protein sequence ID" value="CAH3119241.1"/>
    <property type="molecule type" value="Genomic_DNA"/>
</dbReference>
<evidence type="ECO:0000256" key="8">
    <source>
        <dbReference type="ARBA" id="ARBA00022968"/>
    </source>
</evidence>
<evidence type="ECO:0000256" key="10">
    <source>
        <dbReference type="ARBA" id="ARBA00023034"/>
    </source>
</evidence>
<comment type="subcellular location">
    <subcellularLocation>
        <location evidence="1">Golgi apparatus membrane</location>
        <topology evidence="1">Single-pass type II membrane protein</topology>
    </subcellularLocation>
</comment>
<evidence type="ECO:0000256" key="7">
    <source>
        <dbReference type="ARBA" id="ARBA00022692"/>
    </source>
</evidence>
<keyword evidence="5" id="KW-0328">Glycosyltransferase</keyword>
<name>A0ABN8NSG7_9CNID</name>
<reference evidence="16 17" key="1">
    <citation type="submission" date="2022-05" db="EMBL/GenBank/DDBJ databases">
        <authorList>
            <consortium name="Genoscope - CEA"/>
            <person name="William W."/>
        </authorList>
    </citation>
    <scope>NUCLEOTIDE SEQUENCE [LARGE SCALE GENOMIC DNA]</scope>
</reference>
<keyword evidence="10" id="KW-0333">Golgi apparatus</keyword>
<comment type="pathway">
    <text evidence="2">Protein modification; protein glycosylation.</text>
</comment>
<dbReference type="EC" id="2.4.1.155" evidence="4"/>
<evidence type="ECO:0000259" key="15">
    <source>
        <dbReference type="Pfam" id="PF15024"/>
    </source>
</evidence>
<evidence type="ECO:0000313" key="16">
    <source>
        <dbReference type="EMBL" id="CAH3119241.1"/>
    </source>
</evidence>
<keyword evidence="7" id="KW-0812">Transmembrane</keyword>
<evidence type="ECO:0000256" key="12">
    <source>
        <dbReference type="ARBA" id="ARBA00023180"/>
    </source>
</evidence>
<feature type="compositionally biased region" description="Pro residues" evidence="14">
    <location>
        <begin position="91"/>
        <end position="125"/>
    </location>
</feature>
<evidence type="ECO:0000256" key="14">
    <source>
        <dbReference type="SAM" id="MobiDB-lite"/>
    </source>
</evidence>
<evidence type="ECO:0000256" key="13">
    <source>
        <dbReference type="ARBA" id="ARBA00048243"/>
    </source>
</evidence>
<evidence type="ECO:0000256" key="2">
    <source>
        <dbReference type="ARBA" id="ARBA00004922"/>
    </source>
</evidence>
<comment type="similarity">
    <text evidence="3">Belongs to the glycosyltransferase 18 family.</text>
</comment>
<dbReference type="InterPro" id="IPR052105">
    <property type="entry name" value="MGAT5_Glycosyltransferase"/>
</dbReference>
<proteinExistence type="inferred from homology"/>
<keyword evidence="17" id="KW-1185">Reference proteome</keyword>
<accession>A0ABN8NSG7</accession>
<feature type="region of interest" description="Disordered" evidence="14">
    <location>
        <begin position="40"/>
        <end position="127"/>
    </location>
</feature>